<comment type="similarity">
    <text evidence="2">Belongs to the paxM FAD-dependent monooxygenase family.</text>
</comment>
<dbReference type="PANTHER" id="PTHR13789:SF238">
    <property type="entry name" value="PUTATIVE (AFU_ORTHOLOGUE AFUA_2G01680)-RELATED"/>
    <property type="match status" value="1"/>
</dbReference>
<keyword evidence="6 9" id="KW-0503">Monooxygenase</keyword>
<evidence type="ECO:0000256" key="7">
    <source>
        <dbReference type="SAM" id="Phobius"/>
    </source>
</evidence>
<dbReference type="SUPFAM" id="SSF54373">
    <property type="entry name" value="FAD-linked reductases, C-terminal domain"/>
    <property type="match status" value="1"/>
</dbReference>
<comment type="caution">
    <text evidence="9">The sequence shown here is derived from an EMBL/GenBank/DDBJ whole genome shotgun (WGS) entry which is preliminary data.</text>
</comment>
<dbReference type="AlphaFoldDB" id="A0AAW0QFZ6"/>
<dbReference type="Pfam" id="PF01494">
    <property type="entry name" value="FAD_binding_3"/>
    <property type="match status" value="1"/>
</dbReference>
<name>A0AAW0QFZ6_9PEZI</name>
<evidence type="ECO:0000256" key="2">
    <source>
        <dbReference type="ARBA" id="ARBA00007992"/>
    </source>
</evidence>
<dbReference type="InterPro" id="IPR050493">
    <property type="entry name" value="FAD-dep_Monooxygenase_BioMet"/>
</dbReference>
<keyword evidence="3" id="KW-0285">Flavoprotein</keyword>
<dbReference type="Proteomes" id="UP001392437">
    <property type="component" value="Unassembled WGS sequence"/>
</dbReference>
<accession>A0AAW0QFZ6</accession>
<keyword evidence="7" id="KW-0812">Transmembrane</keyword>
<keyword evidence="7" id="KW-1133">Transmembrane helix</keyword>
<feature type="domain" description="FAD-binding" evidence="8">
    <location>
        <begin position="13"/>
        <end position="368"/>
    </location>
</feature>
<dbReference type="InterPro" id="IPR002938">
    <property type="entry name" value="FAD-bd"/>
</dbReference>
<evidence type="ECO:0000313" key="9">
    <source>
        <dbReference type="EMBL" id="KAK8104937.1"/>
    </source>
</evidence>
<organism evidence="9 10">
    <name type="scientific">Apiospora kogelbergensis</name>
    <dbReference type="NCBI Taxonomy" id="1337665"/>
    <lineage>
        <taxon>Eukaryota</taxon>
        <taxon>Fungi</taxon>
        <taxon>Dikarya</taxon>
        <taxon>Ascomycota</taxon>
        <taxon>Pezizomycotina</taxon>
        <taxon>Sordariomycetes</taxon>
        <taxon>Xylariomycetidae</taxon>
        <taxon>Amphisphaeriales</taxon>
        <taxon>Apiosporaceae</taxon>
        <taxon>Apiospora</taxon>
    </lineage>
</organism>
<keyword evidence="7" id="KW-0472">Membrane</keyword>
<evidence type="ECO:0000256" key="6">
    <source>
        <dbReference type="ARBA" id="ARBA00023033"/>
    </source>
</evidence>
<evidence type="ECO:0000313" key="10">
    <source>
        <dbReference type="Proteomes" id="UP001392437"/>
    </source>
</evidence>
<evidence type="ECO:0000256" key="5">
    <source>
        <dbReference type="ARBA" id="ARBA00023002"/>
    </source>
</evidence>
<keyword evidence="5" id="KW-0560">Oxidoreductase</keyword>
<dbReference type="Gene3D" id="3.50.50.60">
    <property type="entry name" value="FAD/NAD(P)-binding domain"/>
    <property type="match status" value="1"/>
</dbReference>
<proteinExistence type="inferred from homology"/>
<protein>
    <submittedName>
        <fullName evidence="9">Monooxygenase</fullName>
    </submittedName>
</protein>
<gene>
    <name evidence="9" type="ORF">PG999_008296</name>
</gene>
<dbReference type="InterPro" id="IPR036188">
    <property type="entry name" value="FAD/NAD-bd_sf"/>
</dbReference>
<evidence type="ECO:0000259" key="8">
    <source>
        <dbReference type="Pfam" id="PF01494"/>
    </source>
</evidence>
<comment type="pathway">
    <text evidence="1">Secondary metabolite biosynthesis.</text>
</comment>
<dbReference type="GO" id="GO:0004497">
    <property type="term" value="F:monooxygenase activity"/>
    <property type="evidence" value="ECO:0007669"/>
    <property type="project" value="UniProtKB-KW"/>
</dbReference>
<keyword evidence="4" id="KW-0274">FAD</keyword>
<reference evidence="9 10" key="1">
    <citation type="submission" date="2023-01" db="EMBL/GenBank/DDBJ databases">
        <title>Analysis of 21 Apiospora genomes using comparative genomics revels a genus with tremendous synthesis potential of carbohydrate active enzymes and secondary metabolites.</title>
        <authorList>
            <person name="Sorensen T."/>
        </authorList>
    </citation>
    <scope>NUCLEOTIDE SEQUENCE [LARGE SCALE GENOMIC DNA]</scope>
    <source>
        <strain evidence="9 10">CBS 117206</strain>
    </source>
</reference>
<evidence type="ECO:0000256" key="4">
    <source>
        <dbReference type="ARBA" id="ARBA00022827"/>
    </source>
</evidence>
<keyword evidence="10" id="KW-1185">Reference proteome</keyword>
<dbReference type="EMBL" id="JAQQWP010000008">
    <property type="protein sequence ID" value="KAK8104937.1"/>
    <property type="molecule type" value="Genomic_DNA"/>
</dbReference>
<feature type="transmembrane region" description="Helical" evidence="7">
    <location>
        <begin position="12"/>
        <end position="33"/>
    </location>
</feature>
<evidence type="ECO:0000256" key="3">
    <source>
        <dbReference type="ARBA" id="ARBA00022630"/>
    </source>
</evidence>
<evidence type="ECO:0000256" key="1">
    <source>
        <dbReference type="ARBA" id="ARBA00005179"/>
    </source>
</evidence>
<sequence>MASLQLDPDSPLHVLIVGGGLSGLATAIAVSLAGHRATVFEAAPQPHPFGSGVVTCPNATRLLSRWGVDGVAEAGNTAITRWQLCDPRGAPLGPDLIAGGESNDTDAEAHQGSQPWTFHRVDLQLALLHRAREVGATVCFGSRVVGLDDDDDSRVTIQLESGQTHSGDLMVDAEGTQSKLRNVVLDRSVDPAATGYVAYRVTVDRSMVRSAELMDFMDMACIRTWVGKGSYISAFPMRKGTKLSMMVLIPWSQLQRVGSLTPAQELQDYFKGWDNLVSSMIDAAQRVNKWAAVHLPQLPESRSLQGTCILVGDAANTMSPFLSQGLSLDLEDAGIIGHLLGHVRSASQLSAATALYAKIRSARARKIREATAKFESQLRATAAGGCGDNEKDLNSGASSSREIETGWLAQKWMWPYDAYAEAEEAFKLHPF</sequence>
<dbReference type="PANTHER" id="PTHR13789">
    <property type="entry name" value="MONOOXYGENASE"/>
    <property type="match status" value="1"/>
</dbReference>
<dbReference type="SUPFAM" id="SSF51905">
    <property type="entry name" value="FAD/NAD(P)-binding domain"/>
    <property type="match status" value="1"/>
</dbReference>
<dbReference type="PRINTS" id="PR00420">
    <property type="entry name" value="RNGMNOXGNASE"/>
</dbReference>
<dbReference type="GO" id="GO:0071949">
    <property type="term" value="F:FAD binding"/>
    <property type="evidence" value="ECO:0007669"/>
    <property type="project" value="InterPro"/>
</dbReference>